<sequence length="73" mass="8301">MARFVQQDHYKVQSPTFFIGLKPVISREGKGRKKYAFCHLLTNKQNNKSMNCSTSPPGQLIMSRSSLVMLVIL</sequence>
<evidence type="ECO:0000313" key="1">
    <source>
        <dbReference type="EMBL" id="KAK9222384.1"/>
    </source>
</evidence>
<reference evidence="1 2" key="1">
    <citation type="submission" date="2024-05" db="EMBL/GenBank/DDBJ databases">
        <title>Haplotype-resolved chromosome-level genome assembly of Huyou (Citrus changshanensis).</title>
        <authorList>
            <person name="Miao C."/>
            <person name="Chen W."/>
            <person name="Wu Y."/>
            <person name="Wang L."/>
            <person name="Zhao S."/>
            <person name="Grierson D."/>
            <person name="Xu C."/>
            <person name="Chen K."/>
        </authorList>
    </citation>
    <scope>NUCLEOTIDE SEQUENCE [LARGE SCALE GENOMIC DNA]</scope>
    <source>
        <strain evidence="1">01-14</strain>
        <tissue evidence="1">Leaf</tissue>
    </source>
</reference>
<protein>
    <submittedName>
        <fullName evidence="1">Uncharacterized protein</fullName>
    </submittedName>
</protein>
<dbReference type="Proteomes" id="UP001428341">
    <property type="component" value="Unassembled WGS sequence"/>
</dbReference>
<evidence type="ECO:0000313" key="2">
    <source>
        <dbReference type="Proteomes" id="UP001428341"/>
    </source>
</evidence>
<accession>A0AAP0MUF3</accession>
<dbReference type="AlphaFoldDB" id="A0AAP0MUF3"/>
<name>A0AAP0MUF3_9ROSI</name>
<dbReference type="EMBL" id="JBCGBO010000002">
    <property type="protein sequence ID" value="KAK9222384.1"/>
    <property type="molecule type" value="Genomic_DNA"/>
</dbReference>
<gene>
    <name evidence="1" type="ORF">WN944_010819</name>
</gene>
<keyword evidence="2" id="KW-1185">Reference proteome</keyword>
<comment type="caution">
    <text evidence="1">The sequence shown here is derived from an EMBL/GenBank/DDBJ whole genome shotgun (WGS) entry which is preliminary data.</text>
</comment>
<organism evidence="1 2">
    <name type="scientific">Citrus x changshan-huyou</name>
    <dbReference type="NCBI Taxonomy" id="2935761"/>
    <lineage>
        <taxon>Eukaryota</taxon>
        <taxon>Viridiplantae</taxon>
        <taxon>Streptophyta</taxon>
        <taxon>Embryophyta</taxon>
        <taxon>Tracheophyta</taxon>
        <taxon>Spermatophyta</taxon>
        <taxon>Magnoliopsida</taxon>
        <taxon>eudicotyledons</taxon>
        <taxon>Gunneridae</taxon>
        <taxon>Pentapetalae</taxon>
        <taxon>rosids</taxon>
        <taxon>malvids</taxon>
        <taxon>Sapindales</taxon>
        <taxon>Rutaceae</taxon>
        <taxon>Aurantioideae</taxon>
        <taxon>Citrus</taxon>
    </lineage>
</organism>
<proteinExistence type="predicted"/>